<evidence type="ECO:0000256" key="2">
    <source>
        <dbReference type="ARBA" id="ARBA00022499"/>
    </source>
</evidence>
<sequence>MELTLEFAGGLENLFEQKKKHQVSLPKTIVTLEDLLGWLKENMLNNKTDELLTEEEDDLRSGIICFINEIDYALCGFLEYELQASDTISFISTIHGG</sequence>
<dbReference type="InterPro" id="IPR012675">
    <property type="entry name" value="Beta-grasp_dom_sf"/>
</dbReference>
<name>A0ABQ8Y5T7_9EUKA</name>
<dbReference type="Gene3D" id="3.10.20.30">
    <property type="match status" value="1"/>
</dbReference>
<dbReference type="InterPro" id="IPR015221">
    <property type="entry name" value="Urm1"/>
</dbReference>
<comment type="PTM">
    <text evidence="5">C-terminal thiocarboxylation occurs in 2 steps, it is first acyl-adenylated (-COAMP) via the hesA/moeB/thiF part of the MOCS3/UBA4 homolog, then thiocarboxylated (-COSH) via the rhodanese domain of the MOCS3/UBA4 homolog.</text>
</comment>
<dbReference type="InterPro" id="IPR016155">
    <property type="entry name" value="Mopterin_synth/thiamin_S_b"/>
</dbReference>
<evidence type="ECO:0000313" key="8">
    <source>
        <dbReference type="EMBL" id="KAJ6247138.1"/>
    </source>
</evidence>
<evidence type="ECO:0000256" key="6">
    <source>
        <dbReference type="RuleBase" id="RU361182"/>
    </source>
</evidence>
<evidence type="ECO:0000313" key="9">
    <source>
        <dbReference type="Proteomes" id="UP001150062"/>
    </source>
</evidence>
<dbReference type="SUPFAM" id="SSF54285">
    <property type="entry name" value="MoaD/ThiS"/>
    <property type="match status" value="1"/>
</dbReference>
<comment type="pathway">
    <text evidence="5 6">tRNA modification; 5-methoxycarbonylmethyl-2-thiouridine-tRNA biosynthesis.</text>
</comment>
<reference evidence="7" key="1">
    <citation type="submission" date="2022-08" db="EMBL/GenBank/DDBJ databases">
        <title>Novel sulfate-reducing endosymbionts in the free-living metamonad Anaeramoeba.</title>
        <authorList>
            <person name="Jerlstrom-Hultqvist J."/>
            <person name="Cepicka I."/>
            <person name="Gallot-Lavallee L."/>
            <person name="Salas-Leiva D."/>
            <person name="Curtis B.A."/>
            <person name="Zahonova K."/>
            <person name="Pipaliya S."/>
            <person name="Dacks J."/>
            <person name="Roger A.J."/>
        </authorList>
    </citation>
    <scope>NUCLEOTIDE SEQUENCE</scope>
    <source>
        <strain evidence="7">Schooner1</strain>
    </source>
</reference>
<dbReference type="PIRSF" id="PIRSF037379">
    <property type="entry name" value="Ubiquitin-related_modifier_1"/>
    <property type="match status" value="1"/>
</dbReference>
<organism evidence="7 9">
    <name type="scientific">Anaeramoeba flamelloides</name>
    <dbReference type="NCBI Taxonomy" id="1746091"/>
    <lineage>
        <taxon>Eukaryota</taxon>
        <taxon>Metamonada</taxon>
        <taxon>Anaeramoebidae</taxon>
        <taxon>Anaeramoeba</taxon>
    </lineage>
</organism>
<keyword evidence="9" id="KW-1185">Reference proteome</keyword>
<keyword evidence="3 5" id="KW-0819">tRNA processing</keyword>
<dbReference type="Pfam" id="PF09138">
    <property type="entry name" value="Urm1"/>
    <property type="match status" value="1"/>
</dbReference>
<evidence type="ECO:0000256" key="3">
    <source>
        <dbReference type="ARBA" id="ARBA00022694"/>
    </source>
</evidence>
<evidence type="ECO:0000256" key="5">
    <source>
        <dbReference type="HAMAP-Rule" id="MF_03048"/>
    </source>
</evidence>
<comment type="caution">
    <text evidence="7">The sequence shown here is derived from an EMBL/GenBank/DDBJ whole genome shotgun (WGS) entry which is preliminary data.</text>
</comment>
<proteinExistence type="inferred from homology"/>
<evidence type="ECO:0000256" key="4">
    <source>
        <dbReference type="ARBA" id="ARBA00022786"/>
    </source>
</evidence>
<comment type="function">
    <text evidence="5">Acts as a sulfur carrier required for 2-thiolation of mcm(5)S(2)U at tRNA wobble positions of cytosolic tRNA(Lys), tRNA(Glu) and tRNA(Gln). Serves as sulfur donor in tRNA 2-thiolation reaction by being thiocarboxylated (-COSH) at its C-terminus by the MOCS3/UBA4 homolog. The sulfur is then transferred to tRNA to form 2-thiolation of mcm(5)S(2)U. Also acts as a ubiquitin-like protein (UBL) that is covalently conjugated via an isopeptide bond to lysine residues of target proteins. The thiocarboxylated form serves as substrate for conjugation and oxidative stress specifically induces the formation of UBL-protein conjugates.</text>
</comment>
<feature type="cross-link" description="Glycyl lysine isopeptide (Gly-Lys) (interchain with K-? in acceptor proteins)" evidence="5">
    <location>
        <position position="97"/>
    </location>
</feature>
<comment type="subcellular location">
    <subcellularLocation>
        <location evidence="5 6">Cytoplasm</location>
    </subcellularLocation>
</comment>
<accession>A0ABQ8Y5T7</accession>
<protein>
    <recommendedName>
        <fullName evidence="5">Ubiquitin-related modifier 1 homolog</fullName>
    </recommendedName>
</protein>
<gene>
    <name evidence="8" type="ORF">M0813_18663</name>
    <name evidence="7" type="ORF">M0813_24531</name>
</gene>
<dbReference type="PANTHER" id="PTHR14986">
    <property type="entry name" value="RURM1 PROTEIN"/>
    <property type="match status" value="1"/>
</dbReference>
<dbReference type="EMBL" id="JAOAOG010000127">
    <property type="protein sequence ID" value="KAJ6247138.1"/>
    <property type="molecule type" value="Genomic_DNA"/>
</dbReference>
<comment type="similarity">
    <text evidence="5 6">Belongs to the URM1 family.</text>
</comment>
<keyword evidence="1 5" id="KW-0963">Cytoplasm</keyword>
<dbReference type="EMBL" id="JAOAOG010000213">
    <property type="protein sequence ID" value="KAJ6240188.1"/>
    <property type="molecule type" value="Genomic_DNA"/>
</dbReference>
<keyword evidence="2 5" id="KW-1017">Isopeptide bond</keyword>
<evidence type="ECO:0000313" key="7">
    <source>
        <dbReference type="EMBL" id="KAJ6240188.1"/>
    </source>
</evidence>
<dbReference type="CDD" id="cd01764">
    <property type="entry name" value="Ubl_Urm1"/>
    <property type="match status" value="1"/>
</dbReference>
<feature type="modified residue" description="1-thioglycine" evidence="5">
    <location>
        <position position="97"/>
    </location>
</feature>
<evidence type="ECO:0000256" key="1">
    <source>
        <dbReference type="ARBA" id="ARBA00022490"/>
    </source>
</evidence>
<dbReference type="Proteomes" id="UP001150062">
    <property type="component" value="Unassembled WGS sequence"/>
</dbReference>
<keyword evidence="4 5" id="KW-0833">Ubl conjugation pathway</keyword>
<dbReference type="HAMAP" id="MF_03048">
    <property type="entry name" value="Urm1"/>
    <property type="match status" value="1"/>
</dbReference>